<reference evidence="2 3" key="1">
    <citation type="submission" date="2019-06" db="EMBL/GenBank/DDBJ databases">
        <title>Amycolatopsis alkalitolerans sp. nov., isolated from Gastrodia elata Blume.</title>
        <authorList>
            <person name="Narsing Rao M.P."/>
            <person name="Li W.J."/>
        </authorList>
    </citation>
    <scope>NUCLEOTIDE SEQUENCE [LARGE SCALE GENOMIC DNA]</scope>
    <source>
        <strain evidence="2 3">SYSUP0005</strain>
    </source>
</reference>
<dbReference type="AlphaFoldDB" id="A0A5C4LXV4"/>
<evidence type="ECO:0000313" key="3">
    <source>
        <dbReference type="Proteomes" id="UP000305546"/>
    </source>
</evidence>
<dbReference type="PROSITE" id="PS51257">
    <property type="entry name" value="PROKAR_LIPOPROTEIN"/>
    <property type="match status" value="1"/>
</dbReference>
<keyword evidence="1" id="KW-0732">Signal</keyword>
<feature type="chain" id="PRO_5038416275" description="VWA domain-containing protein" evidence="1">
    <location>
        <begin position="26"/>
        <end position="266"/>
    </location>
</feature>
<dbReference type="RefSeq" id="WP_139098350.1">
    <property type="nucleotide sequence ID" value="NZ_VDFW01000018.1"/>
</dbReference>
<organism evidence="2 3">
    <name type="scientific">Amycolatopsis alkalitolerans</name>
    <dbReference type="NCBI Taxonomy" id="2547244"/>
    <lineage>
        <taxon>Bacteria</taxon>
        <taxon>Bacillati</taxon>
        <taxon>Actinomycetota</taxon>
        <taxon>Actinomycetes</taxon>
        <taxon>Pseudonocardiales</taxon>
        <taxon>Pseudonocardiaceae</taxon>
        <taxon>Amycolatopsis</taxon>
    </lineage>
</organism>
<protein>
    <recommendedName>
        <fullName evidence="4">VWA domain-containing protein</fullName>
    </recommendedName>
</protein>
<dbReference type="Proteomes" id="UP000305546">
    <property type="component" value="Unassembled WGS sequence"/>
</dbReference>
<name>A0A5C4LXV4_9PSEU</name>
<comment type="caution">
    <text evidence="2">The sequence shown here is derived from an EMBL/GenBank/DDBJ whole genome shotgun (WGS) entry which is preliminary data.</text>
</comment>
<sequence length="266" mass="27486">MSAYTRIRHGVAGAVTVLTATIAFTACGSPSSTPGDMAANQQRLAQCDPAKPPASLVEIDGTGSSDAASITTERMQAIESIATRTAVCSGDLRVLAFSSSSAATTVLFDGPLKMDGATDNARLRRVPGAVSDVMAKIRAAYGPAVAALPQNGSDITAQYRLASEWMQQIGDSYRLDLTVFTDGFQNIGVDLRARALSKQEATALADKVNVPKLPGASVVVAGLGRIAEGTPPSAVVEGLVAYYDELCHNTGAAKCSSVTDYAQAGR</sequence>
<accession>A0A5C4LXV4</accession>
<gene>
    <name evidence="2" type="ORF">FG385_20310</name>
</gene>
<evidence type="ECO:0008006" key="4">
    <source>
        <dbReference type="Google" id="ProtNLM"/>
    </source>
</evidence>
<dbReference type="EMBL" id="VDFW01000018">
    <property type="protein sequence ID" value="TNC23710.1"/>
    <property type="molecule type" value="Genomic_DNA"/>
</dbReference>
<dbReference type="OrthoDB" id="3819628at2"/>
<proteinExistence type="predicted"/>
<feature type="signal peptide" evidence="1">
    <location>
        <begin position="1"/>
        <end position="25"/>
    </location>
</feature>
<evidence type="ECO:0000256" key="1">
    <source>
        <dbReference type="SAM" id="SignalP"/>
    </source>
</evidence>
<keyword evidence="3" id="KW-1185">Reference proteome</keyword>
<evidence type="ECO:0000313" key="2">
    <source>
        <dbReference type="EMBL" id="TNC23710.1"/>
    </source>
</evidence>